<gene>
    <name evidence="2" type="ORF">Tco_0894357</name>
</gene>
<sequence length="185" mass="21303">MFFHHSYHHLLSICDDNGLPNTRIEYVGGFHVLIKLERNTSFEIVLYKFSFTSYFKTLKPWDDKFHLDNRLAWISIEGLPPQDWHEAAFSCIVGDWGEIVFPEKCNPSCNNLVTGKVCIHTKCEHNNILLNNTNVEMETTDDEDDGLYDDGSEFELFQGDPEDEGDKNFLGEGGWIKDDDNNCNS</sequence>
<dbReference type="GO" id="GO:0003964">
    <property type="term" value="F:RNA-directed DNA polymerase activity"/>
    <property type="evidence" value="ECO:0007669"/>
    <property type="project" value="UniProtKB-KW"/>
</dbReference>
<feature type="compositionally biased region" description="Acidic residues" evidence="1">
    <location>
        <begin position="139"/>
        <end position="153"/>
    </location>
</feature>
<feature type="compositionally biased region" description="Basic and acidic residues" evidence="1">
    <location>
        <begin position="175"/>
        <end position="185"/>
    </location>
</feature>
<accession>A0ABQ5CBK4</accession>
<reference evidence="2" key="1">
    <citation type="journal article" date="2022" name="Int. J. Mol. Sci.">
        <title>Draft Genome of Tanacetum Coccineum: Genomic Comparison of Closely Related Tanacetum-Family Plants.</title>
        <authorList>
            <person name="Yamashiro T."/>
            <person name="Shiraishi A."/>
            <person name="Nakayama K."/>
            <person name="Satake H."/>
        </authorList>
    </citation>
    <scope>NUCLEOTIDE SEQUENCE</scope>
</reference>
<feature type="region of interest" description="Disordered" evidence="1">
    <location>
        <begin position="139"/>
        <end position="185"/>
    </location>
</feature>
<keyword evidence="2" id="KW-0695">RNA-directed DNA polymerase</keyword>
<protein>
    <submittedName>
        <fullName evidence="2">RNA-directed DNA polymerase, eukaryota</fullName>
    </submittedName>
</protein>
<evidence type="ECO:0000313" key="3">
    <source>
        <dbReference type="Proteomes" id="UP001151760"/>
    </source>
</evidence>
<keyword evidence="2" id="KW-0808">Transferase</keyword>
<organism evidence="2 3">
    <name type="scientific">Tanacetum coccineum</name>
    <dbReference type="NCBI Taxonomy" id="301880"/>
    <lineage>
        <taxon>Eukaryota</taxon>
        <taxon>Viridiplantae</taxon>
        <taxon>Streptophyta</taxon>
        <taxon>Embryophyta</taxon>
        <taxon>Tracheophyta</taxon>
        <taxon>Spermatophyta</taxon>
        <taxon>Magnoliopsida</taxon>
        <taxon>eudicotyledons</taxon>
        <taxon>Gunneridae</taxon>
        <taxon>Pentapetalae</taxon>
        <taxon>asterids</taxon>
        <taxon>campanulids</taxon>
        <taxon>Asterales</taxon>
        <taxon>Asteraceae</taxon>
        <taxon>Asteroideae</taxon>
        <taxon>Anthemideae</taxon>
        <taxon>Anthemidinae</taxon>
        <taxon>Tanacetum</taxon>
    </lineage>
</organism>
<evidence type="ECO:0000313" key="2">
    <source>
        <dbReference type="EMBL" id="GJT24420.1"/>
    </source>
</evidence>
<keyword evidence="2" id="KW-0548">Nucleotidyltransferase</keyword>
<reference evidence="2" key="2">
    <citation type="submission" date="2022-01" db="EMBL/GenBank/DDBJ databases">
        <authorList>
            <person name="Yamashiro T."/>
            <person name="Shiraishi A."/>
            <person name="Satake H."/>
            <person name="Nakayama K."/>
        </authorList>
    </citation>
    <scope>NUCLEOTIDE SEQUENCE</scope>
</reference>
<dbReference type="EMBL" id="BQNB010014134">
    <property type="protein sequence ID" value="GJT24420.1"/>
    <property type="molecule type" value="Genomic_DNA"/>
</dbReference>
<dbReference type="Proteomes" id="UP001151760">
    <property type="component" value="Unassembled WGS sequence"/>
</dbReference>
<proteinExistence type="predicted"/>
<evidence type="ECO:0000256" key="1">
    <source>
        <dbReference type="SAM" id="MobiDB-lite"/>
    </source>
</evidence>
<name>A0ABQ5CBK4_9ASTR</name>
<keyword evidence="3" id="KW-1185">Reference proteome</keyword>
<comment type="caution">
    <text evidence="2">The sequence shown here is derived from an EMBL/GenBank/DDBJ whole genome shotgun (WGS) entry which is preliminary data.</text>
</comment>